<gene>
    <name evidence="5" type="ORF">SD77_2582</name>
</gene>
<protein>
    <submittedName>
        <fullName evidence="5">Transcriptional regulator, GntR family</fullName>
    </submittedName>
</protein>
<dbReference type="Gene3D" id="1.20.120.530">
    <property type="entry name" value="GntR ligand-binding domain-like"/>
    <property type="match status" value="1"/>
</dbReference>
<feature type="domain" description="GntR C-terminal" evidence="4">
    <location>
        <begin position="27"/>
        <end position="150"/>
    </location>
</feature>
<dbReference type="PANTHER" id="PTHR43537:SF49">
    <property type="entry name" value="TRANSCRIPTIONAL REGULATORY PROTEIN"/>
    <property type="match status" value="1"/>
</dbReference>
<evidence type="ECO:0000259" key="4">
    <source>
        <dbReference type="SMART" id="SM00895"/>
    </source>
</evidence>
<proteinExistence type="predicted"/>
<keyword evidence="6" id="KW-1185">Reference proteome</keyword>
<dbReference type="InterPro" id="IPR011711">
    <property type="entry name" value="GntR_C"/>
</dbReference>
<evidence type="ECO:0000313" key="6">
    <source>
        <dbReference type="Proteomes" id="UP000031982"/>
    </source>
</evidence>
<accession>A0ABR5AZH7</accession>
<dbReference type="Pfam" id="PF07729">
    <property type="entry name" value="FCD"/>
    <property type="match status" value="1"/>
</dbReference>
<organism evidence="5 6">
    <name type="scientific">Bacillus badius</name>
    <dbReference type="NCBI Taxonomy" id="1455"/>
    <lineage>
        <taxon>Bacteria</taxon>
        <taxon>Bacillati</taxon>
        <taxon>Bacillota</taxon>
        <taxon>Bacilli</taxon>
        <taxon>Bacillales</taxon>
        <taxon>Bacillaceae</taxon>
        <taxon>Pseudobacillus</taxon>
    </lineage>
</organism>
<name>A0ABR5AZH7_BACBA</name>
<dbReference type="Proteomes" id="UP000031982">
    <property type="component" value="Unassembled WGS sequence"/>
</dbReference>
<reference evidence="5 6" key="1">
    <citation type="submission" date="2015-01" db="EMBL/GenBank/DDBJ databases">
        <title>Genome Assembly of Bacillus badius MTCC 1458.</title>
        <authorList>
            <person name="Verma A."/>
            <person name="Khatri I."/>
            <person name="Mual P."/>
            <person name="Subramanian S."/>
            <person name="Krishnamurthi S."/>
        </authorList>
    </citation>
    <scope>NUCLEOTIDE SEQUENCE [LARGE SCALE GENOMIC DNA]</scope>
    <source>
        <strain evidence="5 6">MTCC 1458</strain>
    </source>
</reference>
<keyword evidence="1" id="KW-0805">Transcription regulation</keyword>
<evidence type="ECO:0000256" key="1">
    <source>
        <dbReference type="ARBA" id="ARBA00023015"/>
    </source>
</evidence>
<dbReference type="PANTHER" id="PTHR43537">
    <property type="entry name" value="TRANSCRIPTIONAL REGULATOR, GNTR FAMILY"/>
    <property type="match status" value="1"/>
</dbReference>
<sequence length="165" mass="19203">MLIQDGLLTQHDGLVQVFQPTHQDIIDILQCRQGLEAIAVRLATNSLSSDEKERLLHCIDQTREAYKQNNFKKLVLFDQQFHDLIIEGSRNKQLIQLMEVIKSKVIYIRNHIIPNECIHPISDEHERICQAILEGDEERAVREMNDHIDKGLENMLKILSLDKNE</sequence>
<dbReference type="EMBL" id="JXLP01000002">
    <property type="protein sequence ID" value="KIL80128.1"/>
    <property type="molecule type" value="Genomic_DNA"/>
</dbReference>
<dbReference type="SUPFAM" id="SSF48008">
    <property type="entry name" value="GntR ligand-binding domain-like"/>
    <property type="match status" value="1"/>
</dbReference>
<evidence type="ECO:0000256" key="3">
    <source>
        <dbReference type="ARBA" id="ARBA00023163"/>
    </source>
</evidence>
<evidence type="ECO:0000256" key="2">
    <source>
        <dbReference type="ARBA" id="ARBA00023125"/>
    </source>
</evidence>
<evidence type="ECO:0000313" key="5">
    <source>
        <dbReference type="EMBL" id="KIL80128.1"/>
    </source>
</evidence>
<keyword evidence="2" id="KW-0238">DNA-binding</keyword>
<comment type="caution">
    <text evidence="5">The sequence shown here is derived from an EMBL/GenBank/DDBJ whole genome shotgun (WGS) entry which is preliminary data.</text>
</comment>
<dbReference type="InterPro" id="IPR008920">
    <property type="entry name" value="TF_FadR/GntR_C"/>
</dbReference>
<keyword evidence="3" id="KW-0804">Transcription</keyword>
<dbReference type="SMART" id="SM00895">
    <property type="entry name" value="FCD"/>
    <property type="match status" value="1"/>
</dbReference>